<protein>
    <recommendedName>
        <fullName evidence="3">Phytanoyl-CoA dioxygenase</fullName>
    </recommendedName>
</protein>
<dbReference type="Pfam" id="PF05721">
    <property type="entry name" value="PhyH"/>
    <property type="match status" value="1"/>
</dbReference>
<evidence type="ECO:0000313" key="1">
    <source>
        <dbReference type="EMBL" id="MDQ0463611.1"/>
    </source>
</evidence>
<dbReference type="Gene3D" id="2.60.120.620">
    <property type="entry name" value="q2cbj1_9rhob like domain"/>
    <property type="match status" value="1"/>
</dbReference>
<dbReference type="RefSeq" id="WP_307347694.1">
    <property type="nucleotide sequence ID" value="NZ_JAUSVS010000002.1"/>
</dbReference>
<evidence type="ECO:0000313" key="2">
    <source>
        <dbReference type="Proteomes" id="UP001228905"/>
    </source>
</evidence>
<name>A0ABU0INN7_9CAUL</name>
<evidence type="ECO:0008006" key="3">
    <source>
        <dbReference type="Google" id="ProtNLM"/>
    </source>
</evidence>
<dbReference type="InterPro" id="IPR008775">
    <property type="entry name" value="Phytyl_CoA_dOase-like"/>
</dbReference>
<dbReference type="Proteomes" id="UP001228905">
    <property type="component" value="Unassembled WGS sequence"/>
</dbReference>
<sequence length="226" mass="23908">MNAPAKKIGTLGLDFKRDGAVFHPAALDAATVAALRSLDIERAGVRLSGEALAGRLAAATGIAETLLGPGARPVRAVMFDKTAADNWMVAWHQDRTVCVRERLETPGFGPWSVKHGLTHVAPPIDVLEAMVTLRLHLDDCGPDNAPLQAALGSHRLGRVAASDAAGRALTHPILECLAASGDVWAYSTPILHASARARVPARRRVLQLDYAAFDLPGGLQWLGLAT</sequence>
<dbReference type="SUPFAM" id="SSF51197">
    <property type="entry name" value="Clavaminate synthase-like"/>
    <property type="match status" value="1"/>
</dbReference>
<dbReference type="EMBL" id="JAUSVS010000002">
    <property type="protein sequence ID" value="MDQ0463611.1"/>
    <property type="molecule type" value="Genomic_DNA"/>
</dbReference>
<keyword evidence="2" id="KW-1185">Reference proteome</keyword>
<proteinExistence type="predicted"/>
<comment type="caution">
    <text evidence="1">The sequence shown here is derived from an EMBL/GenBank/DDBJ whole genome shotgun (WGS) entry which is preliminary data.</text>
</comment>
<gene>
    <name evidence="1" type="ORF">QO010_001382</name>
</gene>
<accession>A0ABU0INN7</accession>
<reference evidence="1 2" key="1">
    <citation type="submission" date="2023-07" db="EMBL/GenBank/DDBJ databases">
        <title>Genomic Encyclopedia of Type Strains, Phase IV (KMG-IV): sequencing the most valuable type-strain genomes for metagenomic binning, comparative biology and taxonomic classification.</title>
        <authorList>
            <person name="Goeker M."/>
        </authorList>
    </citation>
    <scope>NUCLEOTIDE SEQUENCE [LARGE SCALE GENOMIC DNA]</scope>
    <source>
        <strain evidence="1 2">DSM 18695</strain>
    </source>
</reference>
<organism evidence="1 2">
    <name type="scientific">Caulobacter ginsengisoli</name>
    <dbReference type="NCBI Taxonomy" id="400775"/>
    <lineage>
        <taxon>Bacteria</taxon>
        <taxon>Pseudomonadati</taxon>
        <taxon>Pseudomonadota</taxon>
        <taxon>Alphaproteobacteria</taxon>
        <taxon>Caulobacterales</taxon>
        <taxon>Caulobacteraceae</taxon>
        <taxon>Caulobacter</taxon>
    </lineage>
</organism>